<dbReference type="RefSeq" id="WP_014967505.1">
    <property type="nucleotide sequence ID" value="NC_018664.1"/>
</dbReference>
<sequence>MYSYEIQRYYTQYEKWFMESILIEVKYQIDGNGYVSVFAVTTTNAEDGSNFFENETLNNPIEPEE</sequence>
<evidence type="ECO:0000313" key="2">
    <source>
        <dbReference type="Proteomes" id="UP000006094"/>
    </source>
</evidence>
<evidence type="ECO:0000313" key="1">
    <source>
        <dbReference type="EMBL" id="AFS78368.1"/>
    </source>
</evidence>
<proteinExistence type="predicted"/>
<dbReference type="OrthoDB" id="1701396at2"/>
<dbReference type="Proteomes" id="UP000006094">
    <property type="component" value="Chromosome"/>
</dbReference>
<name>K0AX38_GOTA9</name>
<dbReference type="EMBL" id="CP003326">
    <property type="protein sequence ID" value="AFS78368.1"/>
    <property type="molecule type" value="Genomic_DNA"/>
</dbReference>
<reference evidence="1 2" key="1">
    <citation type="journal article" date="2012" name="PLoS ONE">
        <title>The purine-utilizing bacterium Clostridium acidurici 9a: a genome-guided metabolic reconsideration.</title>
        <authorList>
            <person name="Hartwich K."/>
            <person name="Poehlein A."/>
            <person name="Daniel R."/>
        </authorList>
    </citation>
    <scope>NUCLEOTIDE SEQUENCE [LARGE SCALE GENOMIC DNA]</scope>
    <source>
        <strain evidence="2">ATCC 7906 / DSM 604 / BCRC 14475 / CIP 104303 / KCTC 5404 / NCIMB 10678 / 9a</strain>
    </source>
</reference>
<protein>
    <submittedName>
        <fullName evidence="1">Uncharacterized protein</fullName>
    </submittedName>
</protein>
<dbReference type="KEGG" id="cad:Curi_c13580"/>
<gene>
    <name evidence="1" type="ordered locus">Curi_c13580</name>
</gene>
<dbReference type="HOGENOM" id="CLU_2841894_0_0_9"/>
<dbReference type="AlphaFoldDB" id="K0AX38"/>
<accession>K0AX38</accession>
<keyword evidence="2" id="KW-1185">Reference proteome</keyword>
<organism evidence="1 2">
    <name type="scientific">Gottschalkia acidurici (strain ATCC 7906 / DSM 604 / BCRC 14475 / CIP 104303 / KCTC 5404 / NCIMB 10678 / 9a)</name>
    <name type="common">Clostridium acidurici</name>
    <dbReference type="NCBI Taxonomy" id="1128398"/>
    <lineage>
        <taxon>Bacteria</taxon>
        <taxon>Bacillati</taxon>
        <taxon>Bacillota</taxon>
        <taxon>Tissierellia</taxon>
        <taxon>Tissierellales</taxon>
        <taxon>Gottschalkiaceae</taxon>
        <taxon>Gottschalkia</taxon>
    </lineage>
</organism>